<protein>
    <submittedName>
        <fullName evidence="2">Secreted effector protein PipB2</fullName>
    </submittedName>
</protein>
<dbReference type="SUPFAM" id="SSF141571">
    <property type="entry name" value="Pentapeptide repeat-like"/>
    <property type="match status" value="1"/>
</dbReference>
<dbReference type="Pfam" id="PF00805">
    <property type="entry name" value="Pentapeptide"/>
    <property type="match status" value="4"/>
</dbReference>
<dbReference type="AlphaFoldDB" id="A0A857JK19"/>
<keyword evidence="1" id="KW-0812">Transmembrane</keyword>
<dbReference type="PANTHER" id="PTHR14136:SF17">
    <property type="entry name" value="BTB_POZ DOMAIN-CONTAINING PROTEIN KCTD9"/>
    <property type="match status" value="1"/>
</dbReference>
<evidence type="ECO:0000313" key="2">
    <source>
        <dbReference type="EMBL" id="QHJ11331.1"/>
    </source>
</evidence>
<dbReference type="Gene3D" id="2.160.20.80">
    <property type="entry name" value="E3 ubiquitin-protein ligase SopA"/>
    <property type="match status" value="1"/>
</dbReference>
<keyword evidence="1" id="KW-0472">Membrane</keyword>
<accession>A0A857JK19</accession>
<organism evidence="2 3">
    <name type="scientific">Paraglaciecola mesophila</name>
    <dbReference type="NCBI Taxonomy" id="197222"/>
    <lineage>
        <taxon>Bacteria</taxon>
        <taxon>Pseudomonadati</taxon>
        <taxon>Pseudomonadota</taxon>
        <taxon>Gammaproteobacteria</taxon>
        <taxon>Alteromonadales</taxon>
        <taxon>Alteromonadaceae</taxon>
        <taxon>Paraglaciecola</taxon>
    </lineage>
</organism>
<feature type="transmembrane region" description="Helical" evidence="1">
    <location>
        <begin position="42"/>
        <end position="65"/>
    </location>
</feature>
<keyword evidence="3" id="KW-1185">Reference proteome</keyword>
<evidence type="ECO:0000313" key="3">
    <source>
        <dbReference type="Proteomes" id="UP000464524"/>
    </source>
</evidence>
<keyword evidence="1" id="KW-1133">Transmembrane helix</keyword>
<dbReference type="InterPro" id="IPR051082">
    <property type="entry name" value="Pentapeptide-BTB/POZ_domain"/>
</dbReference>
<dbReference type="EMBL" id="CP047656">
    <property type="protein sequence ID" value="QHJ11331.1"/>
    <property type="molecule type" value="Genomic_DNA"/>
</dbReference>
<dbReference type="RefSeq" id="WP_160179089.1">
    <property type="nucleotide sequence ID" value="NZ_CP047656.1"/>
</dbReference>
<sequence length="303" mass="33262">MKRRPTSKKALPPTFKKALSKARVSRTQHIANWIEKWHITRIFAGLSAFLLLPTLLAIIMDIYLVKEERAAREHARVVSAWQLLTTKASGNSGKREAMAYLNEQGHSLAGVDISPPENASYTYLYAVDLFAANLRGAVLNGVDLRGANLKNADLTGAAFVRAKLSGADFSGANVNAANFSGSFMNGVQLNNRHISGVDFARSDLSHARFDGSEIFRTSFAQAYMKGVNFTASKLYSVNFEGAILTDANLQGAALFQTRFDDADIRGADLTGVSFLNCERLTKAKNWQYALRDKNLTCDVKISK</sequence>
<gene>
    <name evidence="2" type="ORF">FX988_01560</name>
</gene>
<dbReference type="Proteomes" id="UP000464524">
    <property type="component" value="Chromosome"/>
</dbReference>
<dbReference type="OrthoDB" id="156143at2"/>
<proteinExistence type="predicted"/>
<reference evidence="2 3" key="1">
    <citation type="submission" date="2019-12" db="EMBL/GenBank/DDBJ databases">
        <title>Genome sequencing and assembly of endphytes of Porphyra tenera.</title>
        <authorList>
            <person name="Park J.M."/>
            <person name="Shin R."/>
            <person name="Jo S.H."/>
        </authorList>
    </citation>
    <scope>NUCLEOTIDE SEQUENCE [LARGE SCALE GENOMIC DNA]</scope>
    <source>
        <strain evidence="2 3">GPM4</strain>
    </source>
</reference>
<dbReference type="PANTHER" id="PTHR14136">
    <property type="entry name" value="BTB_POZ DOMAIN-CONTAINING PROTEIN KCTD9"/>
    <property type="match status" value="1"/>
</dbReference>
<dbReference type="KEGG" id="pmes:FX988_01560"/>
<evidence type="ECO:0000256" key="1">
    <source>
        <dbReference type="SAM" id="Phobius"/>
    </source>
</evidence>
<name>A0A857JK19_9ALTE</name>
<dbReference type="InterPro" id="IPR001646">
    <property type="entry name" value="5peptide_repeat"/>
</dbReference>